<keyword evidence="3" id="KW-1185">Reference proteome</keyword>
<keyword evidence="1" id="KW-0472">Membrane</keyword>
<keyword evidence="1" id="KW-0812">Transmembrane</keyword>
<dbReference type="VEuPathDB" id="VectorBase:RSAN_025832"/>
<gene>
    <name evidence="2" type="ORF">HPB52_019097</name>
</gene>
<evidence type="ECO:0000256" key="1">
    <source>
        <dbReference type="SAM" id="Phobius"/>
    </source>
</evidence>
<organism evidence="2 3">
    <name type="scientific">Rhipicephalus sanguineus</name>
    <name type="common">Brown dog tick</name>
    <name type="synonym">Ixodes sanguineus</name>
    <dbReference type="NCBI Taxonomy" id="34632"/>
    <lineage>
        <taxon>Eukaryota</taxon>
        <taxon>Metazoa</taxon>
        <taxon>Ecdysozoa</taxon>
        <taxon>Arthropoda</taxon>
        <taxon>Chelicerata</taxon>
        <taxon>Arachnida</taxon>
        <taxon>Acari</taxon>
        <taxon>Parasitiformes</taxon>
        <taxon>Ixodida</taxon>
        <taxon>Ixodoidea</taxon>
        <taxon>Ixodidae</taxon>
        <taxon>Rhipicephalinae</taxon>
        <taxon>Rhipicephalus</taxon>
        <taxon>Rhipicephalus</taxon>
    </lineage>
</organism>
<proteinExistence type="predicted"/>
<comment type="caution">
    <text evidence="2">The sequence shown here is derived from an EMBL/GenBank/DDBJ whole genome shotgun (WGS) entry which is preliminary data.</text>
</comment>
<dbReference type="Gene3D" id="3.20.20.80">
    <property type="entry name" value="Glycosidases"/>
    <property type="match status" value="1"/>
</dbReference>
<accession>A0A9D4PXA2</accession>
<dbReference type="SUPFAM" id="SSF51445">
    <property type="entry name" value="(Trans)glycosidases"/>
    <property type="match status" value="1"/>
</dbReference>
<name>A0A9D4PXA2_RHISA</name>
<evidence type="ECO:0000313" key="3">
    <source>
        <dbReference type="Proteomes" id="UP000821837"/>
    </source>
</evidence>
<dbReference type="Proteomes" id="UP000821837">
    <property type="component" value="Unassembled WGS sequence"/>
</dbReference>
<keyword evidence="1" id="KW-1133">Transmembrane helix</keyword>
<dbReference type="AlphaFoldDB" id="A0A9D4PXA2"/>
<reference evidence="2" key="1">
    <citation type="journal article" date="2020" name="Cell">
        <title>Large-Scale Comparative Analyses of Tick Genomes Elucidate Their Genetic Diversity and Vector Capacities.</title>
        <authorList>
            <consortium name="Tick Genome and Microbiome Consortium (TIGMIC)"/>
            <person name="Jia N."/>
            <person name="Wang J."/>
            <person name="Shi W."/>
            <person name="Du L."/>
            <person name="Sun Y."/>
            <person name="Zhan W."/>
            <person name="Jiang J.F."/>
            <person name="Wang Q."/>
            <person name="Zhang B."/>
            <person name="Ji P."/>
            <person name="Bell-Sakyi L."/>
            <person name="Cui X.M."/>
            <person name="Yuan T.T."/>
            <person name="Jiang B.G."/>
            <person name="Yang W.F."/>
            <person name="Lam T.T."/>
            <person name="Chang Q.C."/>
            <person name="Ding S.J."/>
            <person name="Wang X.J."/>
            <person name="Zhu J.G."/>
            <person name="Ruan X.D."/>
            <person name="Zhao L."/>
            <person name="Wei J.T."/>
            <person name="Ye R.Z."/>
            <person name="Que T.C."/>
            <person name="Du C.H."/>
            <person name="Zhou Y.H."/>
            <person name="Cheng J.X."/>
            <person name="Dai P.F."/>
            <person name="Guo W.B."/>
            <person name="Han X.H."/>
            <person name="Huang E.J."/>
            <person name="Li L.F."/>
            <person name="Wei W."/>
            <person name="Gao Y.C."/>
            <person name="Liu J.Z."/>
            <person name="Shao H.Z."/>
            <person name="Wang X."/>
            <person name="Wang C.C."/>
            <person name="Yang T.C."/>
            <person name="Huo Q.B."/>
            <person name="Li W."/>
            <person name="Chen H.Y."/>
            <person name="Chen S.E."/>
            <person name="Zhou L.G."/>
            <person name="Ni X.B."/>
            <person name="Tian J.H."/>
            <person name="Sheng Y."/>
            <person name="Liu T."/>
            <person name="Pan Y.S."/>
            <person name="Xia L.Y."/>
            <person name="Li J."/>
            <person name="Zhao F."/>
            <person name="Cao W.C."/>
        </authorList>
    </citation>
    <scope>NUCLEOTIDE SEQUENCE</scope>
    <source>
        <strain evidence="2">Rsan-2018</strain>
    </source>
</reference>
<evidence type="ECO:0008006" key="4">
    <source>
        <dbReference type="Google" id="ProtNLM"/>
    </source>
</evidence>
<reference evidence="2" key="2">
    <citation type="submission" date="2021-09" db="EMBL/GenBank/DDBJ databases">
        <authorList>
            <person name="Jia N."/>
            <person name="Wang J."/>
            <person name="Shi W."/>
            <person name="Du L."/>
            <person name="Sun Y."/>
            <person name="Zhan W."/>
            <person name="Jiang J."/>
            <person name="Wang Q."/>
            <person name="Zhang B."/>
            <person name="Ji P."/>
            <person name="Sakyi L.B."/>
            <person name="Cui X."/>
            <person name="Yuan T."/>
            <person name="Jiang B."/>
            <person name="Yang W."/>
            <person name="Lam T.T.-Y."/>
            <person name="Chang Q."/>
            <person name="Ding S."/>
            <person name="Wang X."/>
            <person name="Zhu J."/>
            <person name="Ruan X."/>
            <person name="Zhao L."/>
            <person name="Wei J."/>
            <person name="Que T."/>
            <person name="Du C."/>
            <person name="Cheng J."/>
            <person name="Dai P."/>
            <person name="Han X."/>
            <person name="Huang E."/>
            <person name="Gao Y."/>
            <person name="Liu J."/>
            <person name="Shao H."/>
            <person name="Ye R."/>
            <person name="Li L."/>
            <person name="Wei W."/>
            <person name="Wang X."/>
            <person name="Wang C."/>
            <person name="Huo Q."/>
            <person name="Li W."/>
            <person name="Guo W."/>
            <person name="Chen H."/>
            <person name="Chen S."/>
            <person name="Zhou L."/>
            <person name="Zhou L."/>
            <person name="Ni X."/>
            <person name="Tian J."/>
            <person name="Zhou Y."/>
            <person name="Sheng Y."/>
            <person name="Liu T."/>
            <person name="Pan Y."/>
            <person name="Xia L."/>
            <person name="Li J."/>
            <person name="Zhao F."/>
            <person name="Cao W."/>
        </authorList>
    </citation>
    <scope>NUCLEOTIDE SEQUENCE</scope>
    <source>
        <strain evidence="2">Rsan-2018</strain>
        <tissue evidence="2">Larvae</tissue>
    </source>
</reference>
<sequence>MRGSNSTFVTWTSSSTNKASTSFLEGPSAQHQSGRRLDTFVSEVQVRPEQLSDPVTSGHLLHVWVLGAVCTSFFIVPLFLLLLPYWIGSTKVGTWKEAAASTRTLDTASKSTHSDLVVALPTPCRTSSVSPVDDDLTGINDNYLDNGVLRLSVRPSAPVLCLYNNSLYRHADGRDFLPRHLPLNLCSGLVYWSMGLAAGQLTSRVPEFDRRYGIEQLHRVRAAQGSSIPVYVTFGGHTEDAADMYHVGISPSARAVFVAGVLMSLRRHRLDGVVVHWVAHSNELCRERMKDPLTWLADLLVDLRDILALNFPQGSGLLGLMVPADVPLANAMLSQLGDRIDIVILDIHTVTEVVPAVEGPMASFHAVKSFLERLRAYADLRPKMCFSLSLGIHVRDETHRPLPATNVSRRVGYRAVSELCSGTPSHQLANASIAIVRATADDGTWYSLDSYESLRSMLSYGKKSPRDQDMCVLVRDLDMDAYALPCRGGERYILLRHLLNASTDSDIFDIRPYLP</sequence>
<dbReference type="EMBL" id="JABSTV010001250">
    <property type="protein sequence ID" value="KAH7957460.1"/>
    <property type="molecule type" value="Genomic_DNA"/>
</dbReference>
<protein>
    <recommendedName>
        <fullName evidence="4">Chitinase</fullName>
    </recommendedName>
</protein>
<dbReference type="InterPro" id="IPR017853">
    <property type="entry name" value="GH"/>
</dbReference>
<evidence type="ECO:0000313" key="2">
    <source>
        <dbReference type="EMBL" id="KAH7957460.1"/>
    </source>
</evidence>
<feature type="transmembrane region" description="Helical" evidence="1">
    <location>
        <begin position="61"/>
        <end position="87"/>
    </location>
</feature>